<reference evidence="3" key="1">
    <citation type="submission" date="2016-09" db="EMBL/GenBank/DDBJ databases">
        <authorList>
            <person name="Wibberg D."/>
        </authorList>
    </citation>
    <scope>NUCLEOTIDE SEQUENCE [LARGE SCALE GENOMIC DNA]</scope>
</reference>
<dbReference type="Proteomes" id="UP000184085">
    <property type="component" value="Unassembled WGS sequence"/>
</dbReference>
<accession>A0A1M4N074</accession>
<dbReference type="EMBL" id="FMJB01000055">
    <property type="protein sequence ID" value="SCM68262.1"/>
    <property type="molecule type" value="Genomic_DNA"/>
</dbReference>
<keyword evidence="1" id="KW-0812">Transmembrane</keyword>
<keyword evidence="1" id="KW-1133">Transmembrane helix</keyword>
<keyword evidence="1" id="KW-0472">Membrane</keyword>
<protein>
    <submittedName>
        <fullName evidence="2">Uncharacterized protein</fullName>
    </submittedName>
</protein>
<dbReference type="AlphaFoldDB" id="A0A1M4N074"/>
<name>A0A1M4N074_9RHOB</name>
<feature type="transmembrane region" description="Helical" evidence="1">
    <location>
        <begin position="52"/>
        <end position="73"/>
    </location>
</feature>
<evidence type="ECO:0000313" key="3">
    <source>
        <dbReference type="Proteomes" id="UP000184085"/>
    </source>
</evidence>
<proteinExistence type="predicted"/>
<keyword evidence="3" id="KW-1185">Reference proteome</keyword>
<gene>
    <name evidence="2" type="ORF">KARMA_2477</name>
</gene>
<evidence type="ECO:0000313" key="2">
    <source>
        <dbReference type="EMBL" id="SCM68262.1"/>
    </source>
</evidence>
<evidence type="ECO:0000256" key="1">
    <source>
        <dbReference type="SAM" id="Phobius"/>
    </source>
</evidence>
<dbReference type="RefSeq" id="WP_072706899.1">
    <property type="nucleotide sequence ID" value="NZ_FMJB01000055.1"/>
</dbReference>
<sequence length="74" mass="8391">MYGDHYDKGPGPARHIAVVRSQYGGNYQEFGRHYGYDRMEMMVLQRKITRRLYMGIAGLATGAVVLAWVLGLLN</sequence>
<organism evidence="2 3">
    <name type="scientific">Donghicola eburneus</name>
    <dbReference type="NCBI Taxonomy" id="393278"/>
    <lineage>
        <taxon>Bacteria</taxon>
        <taxon>Pseudomonadati</taxon>
        <taxon>Pseudomonadota</taxon>
        <taxon>Alphaproteobacteria</taxon>
        <taxon>Rhodobacterales</taxon>
        <taxon>Roseobacteraceae</taxon>
        <taxon>Donghicola</taxon>
    </lineage>
</organism>